<gene>
    <name evidence="1" type="ORF">RPERSI_LOCUS35355</name>
</gene>
<accession>A0ACA9SU14</accession>
<dbReference type="Proteomes" id="UP000789920">
    <property type="component" value="Unassembled WGS sequence"/>
</dbReference>
<feature type="non-terminal residue" evidence="1">
    <location>
        <position position="168"/>
    </location>
</feature>
<dbReference type="EMBL" id="CAJVQC010162920">
    <property type="protein sequence ID" value="CAG8848912.1"/>
    <property type="molecule type" value="Genomic_DNA"/>
</dbReference>
<organism evidence="1 2">
    <name type="scientific">Racocetra persica</name>
    <dbReference type="NCBI Taxonomy" id="160502"/>
    <lineage>
        <taxon>Eukaryota</taxon>
        <taxon>Fungi</taxon>
        <taxon>Fungi incertae sedis</taxon>
        <taxon>Mucoromycota</taxon>
        <taxon>Glomeromycotina</taxon>
        <taxon>Glomeromycetes</taxon>
        <taxon>Diversisporales</taxon>
        <taxon>Gigasporaceae</taxon>
        <taxon>Racocetra</taxon>
    </lineage>
</organism>
<feature type="non-terminal residue" evidence="1">
    <location>
        <position position="1"/>
    </location>
</feature>
<evidence type="ECO:0000313" key="2">
    <source>
        <dbReference type="Proteomes" id="UP000789920"/>
    </source>
</evidence>
<name>A0ACA9SU14_9GLOM</name>
<keyword evidence="2" id="KW-1185">Reference proteome</keyword>
<reference evidence="1" key="1">
    <citation type="submission" date="2021-06" db="EMBL/GenBank/DDBJ databases">
        <authorList>
            <person name="Kallberg Y."/>
            <person name="Tangrot J."/>
            <person name="Rosling A."/>
        </authorList>
    </citation>
    <scope>NUCLEOTIDE SEQUENCE</scope>
    <source>
        <strain evidence="1">MA461A</strain>
    </source>
</reference>
<sequence>VVVNKKDKMLSKLEEEKASINNKRDFKERVKEDEVEKYLQQIVKLIIDIEETKEFLDKVLAIAGLQAQQIDAELDKKNNSEEVIGFRNSVFKRIVEKGIDYEIARENPLVPYSDLTGDPKEDISQIVNEQDKLNALKVVLKEIKEKRQVIIAENILQEIIDKLTPSED</sequence>
<evidence type="ECO:0000313" key="1">
    <source>
        <dbReference type="EMBL" id="CAG8848912.1"/>
    </source>
</evidence>
<proteinExistence type="predicted"/>
<protein>
    <submittedName>
        <fullName evidence="1">25268_t:CDS:1</fullName>
    </submittedName>
</protein>
<comment type="caution">
    <text evidence="1">The sequence shown here is derived from an EMBL/GenBank/DDBJ whole genome shotgun (WGS) entry which is preliminary data.</text>
</comment>